<protein>
    <recommendedName>
        <fullName evidence="1">Polysaccharide biosynthesis domain-containing protein</fullName>
    </recommendedName>
</protein>
<dbReference type="GO" id="GO:0005737">
    <property type="term" value="C:cytoplasm"/>
    <property type="evidence" value="ECO:0007669"/>
    <property type="project" value="TreeGrafter"/>
</dbReference>
<dbReference type="PANTHER" id="PTHR13410">
    <property type="entry name" value="PROTEIN PBDC1"/>
    <property type="match status" value="1"/>
</dbReference>
<dbReference type="InterPro" id="IPR023139">
    <property type="entry name" value="PBDC1-like_dom_sf"/>
</dbReference>
<dbReference type="AlphaFoldDB" id="A0A163MUU4"/>
<dbReference type="FunCoup" id="A0A163MUU4">
    <property type="interactions" value="601"/>
</dbReference>
<dbReference type="Proteomes" id="UP000078561">
    <property type="component" value="Unassembled WGS sequence"/>
</dbReference>
<keyword evidence="3" id="KW-1185">Reference proteome</keyword>
<dbReference type="InParanoid" id="A0A163MUU4"/>
<sequence>MPLPSADELEQLEDIAMGCQGKYFMKNRKDMHACVDDAGTSAVIKDGSAMHHAETYFKLISAMDCSKLRLTTIDDEILKDFEESFPEIDVLHLDEQKHFKSPEAKEKWRLWINKYEKRVKEFNFGSLVRIDARDDYTEQNTMFGKLTFIRK</sequence>
<evidence type="ECO:0000313" key="2">
    <source>
        <dbReference type="EMBL" id="SAM08911.1"/>
    </source>
</evidence>
<dbReference type="EMBL" id="LT554937">
    <property type="protein sequence ID" value="SAM08911.1"/>
    <property type="molecule type" value="Genomic_DNA"/>
</dbReference>
<evidence type="ECO:0000313" key="3">
    <source>
        <dbReference type="Proteomes" id="UP000078561"/>
    </source>
</evidence>
<organism evidence="2">
    <name type="scientific">Absidia glauca</name>
    <name type="common">Pin mould</name>
    <dbReference type="NCBI Taxonomy" id="4829"/>
    <lineage>
        <taxon>Eukaryota</taxon>
        <taxon>Fungi</taxon>
        <taxon>Fungi incertae sedis</taxon>
        <taxon>Mucoromycota</taxon>
        <taxon>Mucoromycotina</taxon>
        <taxon>Mucoromycetes</taxon>
        <taxon>Mucorales</taxon>
        <taxon>Cunninghamellaceae</taxon>
        <taxon>Absidia</taxon>
    </lineage>
</organism>
<dbReference type="Gene3D" id="1.10.3560.10">
    <property type="entry name" value="yst0336 like domain"/>
    <property type="match status" value="1"/>
</dbReference>
<dbReference type="InterPro" id="IPR021148">
    <property type="entry name" value="Polysacc_synth_dom"/>
</dbReference>
<reference evidence="2" key="1">
    <citation type="submission" date="2016-04" db="EMBL/GenBank/DDBJ databases">
        <authorList>
            <person name="Evans L.H."/>
            <person name="Alamgir A."/>
            <person name="Owens N."/>
            <person name="Weber N.D."/>
            <person name="Virtaneva K."/>
            <person name="Barbian K."/>
            <person name="Babar A."/>
            <person name="Rosenke K."/>
        </authorList>
    </citation>
    <scope>NUCLEOTIDE SEQUENCE [LARGE SCALE GENOMIC DNA]</scope>
    <source>
        <strain evidence="2">CBS 101.48</strain>
    </source>
</reference>
<feature type="domain" description="Polysaccharide biosynthesis" evidence="1">
    <location>
        <begin position="49"/>
        <end position="143"/>
    </location>
</feature>
<dbReference type="PANTHER" id="PTHR13410:SF9">
    <property type="entry name" value="PROTEIN PBDC1"/>
    <property type="match status" value="1"/>
</dbReference>
<dbReference type="Pfam" id="PF04669">
    <property type="entry name" value="PBDC1"/>
    <property type="match status" value="1"/>
</dbReference>
<proteinExistence type="predicted"/>
<gene>
    <name evidence="2" type="primary">ABSGL_14577.1 scaffold 14663</name>
</gene>
<dbReference type="STRING" id="4829.A0A163MUU4"/>
<dbReference type="InterPro" id="IPR008476">
    <property type="entry name" value="PBDC1_metazoa/fungi"/>
</dbReference>
<evidence type="ECO:0000259" key="1">
    <source>
        <dbReference type="Pfam" id="PF04669"/>
    </source>
</evidence>
<name>A0A163MUU4_ABSGL</name>
<dbReference type="OrthoDB" id="10248897at2759"/>
<accession>A0A163MUU4</accession>